<gene>
    <name evidence="1" type="ORF">BDY19DRAFT_885285</name>
</gene>
<dbReference type="Proteomes" id="UP001055072">
    <property type="component" value="Unassembled WGS sequence"/>
</dbReference>
<comment type="caution">
    <text evidence="1">The sequence shown here is derived from an EMBL/GenBank/DDBJ whole genome shotgun (WGS) entry which is preliminary data.</text>
</comment>
<reference evidence="1" key="1">
    <citation type="journal article" date="2021" name="Environ. Microbiol.">
        <title>Gene family expansions and transcriptome signatures uncover fungal adaptations to wood decay.</title>
        <authorList>
            <person name="Hage H."/>
            <person name="Miyauchi S."/>
            <person name="Viragh M."/>
            <person name="Drula E."/>
            <person name="Min B."/>
            <person name="Chaduli D."/>
            <person name="Navarro D."/>
            <person name="Favel A."/>
            <person name="Norest M."/>
            <person name="Lesage-Meessen L."/>
            <person name="Balint B."/>
            <person name="Merenyi Z."/>
            <person name="de Eugenio L."/>
            <person name="Morin E."/>
            <person name="Martinez A.T."/>
            <person name="Baldrian P."/>
            <person name="Stursova M."/>
            <person name="Martinez M.J."/>
            <person name="Novotny C."/>
            <person name="Magnuson J.K."/>
            <person name="Spatafora J.W."/>
            <person name="Maurice S."/>
            <person name="Pangilinan J."/>
            <person name="Andreopoulos W."/>
            <person name="LaButti K."/>
            <person name="Hundley H."/>
            <person name="Na H."/>
            <person name="Kuo A."/>
            <person name="Barry K."/>
            <person name="Lipzen A."/>
            <person name="Henrissat B."/>
            <person name="Riley R."/>
            <person name="Ahrendt S."/>
            <person name="Nagy L.G."/>
            <person name="Grigoriev I.V."/>
            <person name="Martin F."/>
            <person name="Rosso M.N."/>
        </authorList>
    </citation>
    <scope>NUCLEOTIDE SEQUENCE</scope>
    <source>
        <strain evidence="1">CBS 384.51</strain>
    </source>
</reference>
<proteinExistence type="predicted"/>
<organism evidence="1 2">
    <name type="scientific">Irpex rosettiformis</name>
    <dbReference type="NCBI Taxonomy" id="378272"/>
    <lineage>
        <taxon>Eukaryota</taxon>
        <taxon>Fungi</taxon>
        <taxon>Dikarya</taxon>
        <taxon>Basidiomycota</taxon>
        <taxon>Agaricomycotina</taxon>
        <taxon>Agaricomycetes</taxon>
        <taxon>Polyporales</taxon>
        <taxon>Irpicaceae</taxon>
        <taxon>Irpex</taxon>
    </lineage>
</organism>
<sequence>MSDFVAAPHRGHHDPKMIGLWKIGRTIGKGASGRVRIARHSKNGQFAAVKIVSKQTILNSRMSMGEVGYEAERIVQALEREIVIMKLIDHPNILRLYDVWETSTELYLILEYAEGGELFDYLCDKGALPKIEALSLFQQIMTALHYCHTLNIAHRDLKPENILLDKNKNLVKIADFGMAVWQGKTDLLQTACGSPHYAAPEVIDSAAKPYNGTASDVWSCGVILYALLIGRLPFDDEDIGPLLEKVRLGKYTLPPGMDPQAKDLISKMLQRDPEKRITVSEILKHPFYKSQPPTVVHHDIPTLDQLSRPLSSASEIDQDILANLRTLWRGISDEQLVNNLMNGENTWDKAVYHLLVRYRDKHLENYDEDEEKVEERRKAQHEKKKARCAQAGEKHPPRAGPPTPSRGVRRVAFDLHSPSPSPSPKTGSSSGFRKLTTVASEAFIATAEDIGAESTHDFEEVRPPTPGYEEDISGSQEDKVQYFWNQVAEHLTFLHTTNRRRKGEEPGAPLPEVPSPPPPLTLDLGTPFTVRKGTKAINTIRTEDTFKEIVKGGGTRPLSIRRKERENSSLKRNQSTRTTVTTSSSVRADRHINIIEPSSQLQKRRSILRANTQSEATTPASSGFSSRTDGSSYFFSTSPKQTWLGNIFCFGPASYQLLSMQDAGVTRRECRRILESMGVSVMLLQAEGMGTLKCKLPEAKDPAGVMATVKAVKFRVEMKIPTTVQAIAGFTVAMNVVLEKGANSSFKLVYSRLRREWDLDTAPMKCARESRAVEQESDGEDIMAV</sequence>
<name>A0ACB8UBP6_9APHY</name>
<evidence type="ECO:0000313" key="1">
    <source>
        <dbReference type="EMBL" id="KAI0091680.1"/>
    </source>
</evidence>
<evidence type="ECO:0000313" key="2">
    <source>
        <dbReference type="Proteomes" id="UP001055072"/>
    </source>
</evidence>
<accession>A0ACB8UBP6</accession>
<dbReference type="EMBL" id="MU274905">
    <property type="protein sequence ID" value="KAI0091680.1"/>
    <property type="molecule type" value="Genomic_DNA"/>
</dbReference>
<keyword evidence="2" id="KW-1185">Reference proteome</keyword>
<protein>
    <submittedName>
        <fullName evidence="1">Kinase-like domain-containing protein</fullName>
    </submittedName>
</protein>